<sequence length="110" mass="12483">MQMVSCSASETLGKSTNADLHVLLETRVNYHVIALQKTKSRKTNLKQLSDDILIILGEKVPSRNVRGRIYPSVVYLVDLHEILSTRLAILRLPLYRKPSLSFTVILQHKS</sequence>
<organism evidence="1 2">
    <name type="scientific">Strongylus vulgaris</name>
    <name type="common">Blood worm</name>
    <dbReference type="NCBI Taxonomy" id="40348"/>
    <lineage>
        <taxon>Eukaryota</taxon>
        <taxon>Metazoa</taxon>
        <taxon>Ecdysozoa</taxon>
        <taxon>Nematoda</taxon>
        <taxon>Chromadorea</taxon>
        <taxon>Rhabditida</taxon>
        <taxon>Rhabditina</taxon>
        <taxon>Rhabditomorpha</taxon>
        <taxon>Strongyloidea</taxon>
        <taxon>Strongylidae</taxon>
        <taxon>Strongylus</taxon>
    </lineage>
</organism>
<dbReference type="Proteomes" id="UP000270094">
    <property type="component" value="Unassembled WGS sequence"/>
</dbReference>
<dbReference type="AlphaFoldDB" id="A0A3P7J6Y7"/>
<accession>A0A3P7J6Y7</accession>
<protein>
    <submittedName>
        <fullName evidence="1">Uncharacterized protein</fullName>
    </submittedName>
</protein>
<proteinExistence type="predicted"/>
<evidence type="ECO:0000313" key="1">
    <source>
        <dbReference type="EMBL" id="VDM81021.1"/>
    </source>
</evidence>
<keyword evidence="2" id="KW-1185">Reference proteome</keyword>
<evidence type="ECO:0000313" key="2">
    <source>
        <dbReference type="Proteomes" id="UP000270094"/>
    </source>
</evidence>
<name>A0A3P7J6Y7_STRVU</name>
<dbReference type="OrthoDB" id="5854880at2759"/>
<reference evidence="1 2" key="1">
    <citation type="submission" date="2018-11" db="EMBL/GenBank/DDBJ databases">
        <authorList>
            <consortium name="Pathogen Informatics"/>
        </authorList>
    </citation>
    <scope>NUCLEOTIDE SEQUENCE [LARGE SCALE GENOMIC DNA]</scope>
</reference>
<dbReference type="EMBL" id="UYYB01111103">
    <property type="protein sequence ID" value="VDM81021.1"/>
    <property type="molecule type" value="Genomic_DNA"/>
</dbReference>
<gene>
    <name evidence="1" type="ORF">SVUK_LOCUS16019</name>
</gene>